<keyword evidence="5 6" id="KW-0472">Membrane</keyword>
<dbReference type="CDD" id="cd16914">
    <property type="entry name" value="EcfT"/>
    <property type="match status" value="1"/>
</dbReference>
<evidence type="ECO:0000256" key="5">
    <source>
        <dbReference type="ARBA" id="ARBA00023136"/>
    </source>
</evidence>
<keyword evidence="8" id="KW-1185">Reference proteome</keyword>
<comment type="subcellular location">
    <subcellularLocation>
        <location evidence="1">Membrane</location>
        <topology evidence="1">Multi-pass membrane protein</topology>
    </subcellularLocation>
</comment>
<feature type="transmembrane region" description="Helical" evidence="6">
    <location>
        <begin position="88"/>
        <end position="106"/>
    </location>
</feature>
<organism evidence="7 8">
    <name type="scientific">Paracoccus alcaliphilus</name>
    <dbReference type="NCBI Taxonomy" id="34002"/>
    <lineage>
        <taxon>Bacteria</taxon>
        <taxon>Pseudomonadati</taxon>
        <taxon>Pseudomonadota</taxon>
        <taxon>Alphaproteobacteria</taxon>
        <taxon>Rhodobacterales</taxon>
        <taxon>Paracoccaceae</taxon>
        <taxon>Paracoccus</taxon>
    </lineage>
</organism>
<dbReference type="Proteomes" id="UP000199054">
    <property type="component" value="Unassembled WGS sequence"/>
</dbReference>
<accession>A0A1H8JXX0</accession>
<comment type="similarity">
    <text evidence="2">Belongs to the CbiQ family.</text>
</comment>
<dbReference type="PANTHER" id="PTHR33514:SF13">
    <property type="entry name" value="PROTEIN ABCI12, CHLOROPLASTIC"/>
    <property type="match status" value="1"/>
</dbReference>
<proteinExistence type="inferred from homology"/>
<dbReference type="RefSeq" id="WP_090613304.1">
    <property type="nucleotide sequence ID" value="NZ_CP067126.1"/>
</dbReference>
<feature type="transmembrane region" description="Helical" evidence="6">
    <location>
        <begin position="65"/>
        <end position="82"/>
    </location>
</feature>
<sequence length="205" mass="22575">MISLTSPVETRAHRWPAGLKLAGLCVASTGLFLIKDPWVHAGALAVVLALYAAPGGLFLRAGLRALRVVLPFVVILMLWHLLTDELWQGLLIVLRMVTLVALANLVTMTTRLEELTDLVHRLTAPLRRLGLPVHLLETAIPLVVRFTPVLVGRAQTLAEAWRARSRRRPGWRLVLPLMLQALDDADHVSEALQARGGPLGSRKQD</sequence>
<keyword evidence="4 6" id="KW-1133">Transmembrane helix</keyword>
<dbReference type="EMBL" id="FODE01000019">
    <property type="protein sequence ID" value="SEN85355.1"/>
    <property type="molecule type" value="Genomic_DNA"/>
</dbReference>
<feature type="transmembrane region" description="Helical" evidence="6">
    <location>
        <begin position="38"/>
        <end position="58"/>
    </location>
</feature>
<dbReference type="InterPro" id="IPR003339">
    <property type="entry name" value="ABC/ECF_trnsptr_transmembrane"/>
</dbReference>
<name>A0A1H8JXX0_9RHOB</name>
<evidence type="ECO:0000256" key="1">
    <source>
        <dbReference type="ARBA" id="ARBA00004141"/>
    </source>
</evidence>
<evidence type="ECO:0000313" key="8">
    <source>
        <dbReference type="Proteomes" id="UP000199054"/>
    </source>
</evidence>
<evidence type="ECO:0000256" key="6">
    <source>
        <dbReference type="SAM" id="Phobius"/>
    </source>
</evidence>
<dbReference type="OrthoDB" id="5868344at2"/>
<gene>
    <name evidence="7" type="ORF">SAMN04489859_101940</name>
</gene>
<evidence type="ECO:0000313" key="7">
    <source>
        <dbReference type="EMBL" id="SEN85355.1"/>
    </source>
</evidence>
<protein>
    <submittedName>
        <fullName evidence="7">Biotin transport system permease protein</fullName>
    </submittedName>
</protein>
<reference evidence="7 8" key="1">
    <citation type="submission" date="2016-10" db="EMBL/GenBank/DDBJ databases">
        <authorList>
            <person name="de Groot N.N."/>
        </authorList>
    </citation>
    <scope>NUCLEOTIDE SEQUENCE [LARGE SCALE GENOMIC DNA]</scope>
    <source>
        <strain evidence="7 8">DSM 8512</strain>
    </source>
</reference>
<dbReference type="GO" id="GO:0005886">
    <property type="term" value="C:plasma membrane"/>
    <property type="evidence" value="ECO:0007669"/>
    <property type="project" value="UniProtKB-ARBA"/>
</dbReference>
<dbReference type="PANTHER" id="PTHR33514">
    <property type="entry name" value="PROTEIN ABCI12, CHLOROPLASTIC"/>
    <property type="match status" value="1"/>
</dbReference>
<evidence type="ECO:0000256" key="3">
    <source>
        <dbReference type="ARBA" id="ARBA00022692"/>
    </source>
</evidence>
<dbReference type="STRING" id="34002.SAMN04489859_101940"/>
<dbReference type="Pfam" id="PF02361">
    <property type="entry name" value="CbiQ"/>
    <property type="match status" value="1"/>
</dbReference>
<evidence type="ECO:0000256" key="4">
    <source>
        <dbReference type="ARBA" id="ARBA00022989"/>
    </source>
</evidence>
<keyword evidence="3 6" id="KW-0812">Transmembrane</keyword>
<evidence type="ECO:0000256" key="2">
    <source>
        <dbReference type="ARBA" id="ARBA00008564"/>
    </source>
</evidence>
<dbReference type="AlphaFoldDB" id="A0A1H8JXX0"/>